<dbReference type="EMBL" id="WJJP01000134">
    <property type="protein sequence ID" value="MBD3323792.1"/>
    <property type="molecule type" value="Genomic_DNA"/>
</dbReference>
<dbReference type="Proteomes" id="UP000649604">
    <property type="component" value="Unassembled WGS sequence"/>
</dbReference>
<keyword evidence="1" id="KW-1133">Transmembrane helix</keyword>
<evidence type="ECO:0008006" key="4">
    <source>
        <dbReference type="Google" id="ProtNLM"/>
    </source>
</evidence>
<keyword evidence="1" id="KW-0812">Transmembrane</keyword>
<dbReference type="AlphaFoldDB" id="A0A9D5JT72"/>
<organism evidence="2 3">
    <name type="scientific">candidate division KSB3 bacterium</name>
    <dbReference type="NCBI Taxonomy" id="2044937"/>
    <lineage>
        <taxon>Bacteria</taxon>
        <taxon>candidate division KSB3</taxon>
    </lineage>
</organism>
<keyword evidence="1" id="KW-0472">Membrane</keyword>
<evidence type="ECO:0000313" key="2">
    <source>
        <dbReference type="EMBL" id="MBD3323792.1"/>
    </source>
</evidence>
<gene>
    <name evidence="2" type="ORF">GF339_04355</name>
</gene>
<sequence length="178" mass="19497">MTAPQRSYSAVPSLRDVVPTVVLSTTAFLLGLAGITVGTNGTLVPPLSHILLIAGMAACVIFGGLILTSYHRWRLAHALDLRGIVLRGTITALWEDPSTPGKWRRSQPACYAAYTFNLDVPGVNSPHVHSHQRINPTLYHALHVGAPVRIRVLPHNPTISRMETRPWKWEYSTPDAPA</sequence>
<accession>A0A9D5JT72</accession>
<name>A0A9D5JT72_9BACT</name>
<proteinExistence type="predicted"/>
<feature type="transmembrane region" description="Helical" evidence="1">
    <location>
        <begin position="47"/>
        <end position="67"/>
    </location>
</feature>
<feature type="transmembrane region" description="Helical" evidence="1">
    <location>
        <begin position="21"/>
        <end position="41"/>
    </location>
</feature>
<protein>
    <recommendedName>
        <fullName evidence="4">DUF3592 domain-containing protein</fullName>
    </recommendedName>
</protein>
<evidence type="ECO:0000313" key="3">
    <source>
        <dbReference type="Proteomes" id="UP000649604"/>
    </source>
</evidence>
<reference evidence="2" key="1">
    <citation type="submission" date="2019-11" db="EMBL/GenBank/DDBJ databases">
        <title>Microbial mats filling the niche in hypersaline microbial mats.</title>
        <authorList>
            <person name="Wong H.L."/>
            <person name="Macleod F.I."/>
            <person name="White R.A. III"/>
            <person name="Burns B.P."/>
        </authorList>
    </citation>
    <scope>NUCLEOTIDE SEQUENCE</scope>
    <source>
        <strain evidence="2">Rbin_158</strain>
    </source>
</reference>
<comment type="caution">
    <text evidence="2">The sequence shown here is derived from an EMBL/GenBank/DDBJ whole genome shotgun (WGS) entry which is preliminary data.</text>
</comment>
<evidence type="ECO:0000256" key="1">
    <source>
        <dbReference type="SAM" id="Phobius"/>
    </source>
</evidence>